<sequence>MTEPYTMKPELIPIIAWARRSLNADLKKLKESQ</sequence>
<dbReference type="KEGG" id="alv:Alvin_0653"/>
<evidence type="ECO:0000313" key="2">
    <source>
        <dbReference type="Proteomes" id="UP000001441"/>
    </source>
</evidence>
<dbReference type="AlphaFoldDB" id="D3RPM0"/>
<proteinExistence type="predicted"/>
<name>D3RPM0_ALLVD</name>
<gene>
    <name evidence="1" type="ordered locus">Alvin_0653</name>
</gene>
<reference evidence="1 2" key="1">
    <citation type="journal article" date="2011" name="Stand. Genomic Sci.">
        <title>Complete genome sequence of Allochromatium vinosum DSM 180(T).</title>
        <authorList>
            <person name="Weissgerber T."/>
            <person name="Zigann R."/>
            <person name="Bruce D."/>
            <person name="Chang Y.J."/>
            <person name="Detter J.C."/>
            <person name="Han C."/>
            <person name="Hauser L."/>
            <person name="Jeffries C.D."/>
            <person name="Land M."/>
            <person name="Munk A.C."/>
            <person name="Tapia R."/>
            <person name="Dahl C."/>
        </authorList>
    </citation>
    <scope>NUCLEOTIDE SEQUENCE [LARGE SCALE GENOMIC DNA]</scope>
    <source>
        <strain evidence="2">ATCC 17899 / DSM 180 / NBRC 103801 / NCIMB 10441 / D</strain>
    </source>
</reference>
<organism evidence="1 2">
    <name type="scientific">Allochromatium vinosum (strain ATCC 17899 / DSM 180 / NBRC 103801 / NCIMB 10441 / D)</name>
    <name type="common">Chromatium vinosum</name>
    <dbReference type="NCBI Taxonomy" id="572477"/>
    <lineage>
        <taxon>Bacteria</taxon>
        <taxon>Pseudomonadati</taxon>
        <taxon>Pseudomonadota</taxon>
        <taxon>Gammaproteobacteria</taxon>
        <taxon>Chromatiales</taxon>
        <taxon>Chromatiaceae</taxon>
        <taxon>Allochromatium</taxon>
    </lineage>
</organism>
<accession>D3RPM0</accession>
<protein>
    <submittedName>
        <fullName evidence="1">Uncharacterized protein</fullName>
    </submittedName>
</protein>
<dbReference type="EMBL" id="CP001896">
    <property type="protein sequence ID" value="ADC61602.1"/>
    <property type="molecule type" value="Genomic_DNA"/>
</dbReference>
<dbReference type="Proteomes" id="UP000001441">
    <property type="component" value="Chromosome"/>
</dbReference>
<keyword evidence="2" id="KW-1185">Reference proteome</keyword>
<evidence type="ECO:0000313" key="1">
    <source>
        <dbReference type="EMBL" id="ADC61602.1"/>
    </source>
</evidence>
<dbReference type="HOGENOM" id="CLU_3380180_0_0_6"/>